<feature type="region of interest" description="Disordered" evidence="2">
    <location>
        <begin position="1089"/>
        <end position="1108"/>
    </location>
</feature>
<proteinExistence type="predicted"/>
<dbReference type="InterPro" id="IPR055259">
    <property type="entry name" value="YkvP/CgeB_Glyco_trans-like"/>
</dbReference>
<evidence type="ECO:0000259" key="3">
    <source>
        <dbReference type="Pfam" id="PF13524"/>
    </source>
</evidence>
<keyword evidence="4" id="KW-0808">Transferase</keyword>
<dbReference type="AlphaFoldDB" id="A0AAP3AKS6"/>
<accession>A0AAP3AKS6</accession>
<gene>
    <name evidence="4" type="ORF">M3A82_008080</name>
</gene>
<name>A0AAP3AKS6_MICLU</name>
<dbReference type="Pfam" id="PF13524">
    <property type="entry name" value="Glyco_trans_1_2"/>
    <property type="match status" value="1"/>
</dbReference>
<evidence type="ECO:0000313" key="5">
    <source>
        <dbReference type="Proteomes" id="UP001205867"/>
    </source>
</evidence>
<dbReference type="Gene3D" id="3.40.50.2000">
    <property type="entry name" value="Glycogen Phosphorylase B"/>
    <property type="match status" value="1"/>
</dbReference>
<feature type="domain" description="Spore protein YkvP/CgeB glycosyl transferase-like" evidence="3">
    <location>
        <begin position="251"/>
        <end position="346"/>
    </location>
</feature>
<reference evidence="4" key="1">
    <citation type="submission" date="2023-06" db="EMBL/GenBank/DDBJ databases">
        <title>lsaBGC provides a comprehensive framework for evolutionary analysis of biosynthetic gene clusters within focal taxa.</title>
        <authorList>
            <person name="Salamzade R."/>
            <person name="Sandstrom S."/>
            <person name="Kalan L.R."/>
        </authorList>
    </citation>
    <scope>NUCLEOTIDE SEQUENCE</scope>
    <source>
        <strain evidence="4">P3-SID899</strain>
    </source>
</reference>
<keyword evidence="4" id="KW-0328">Glycosyltransferase</keyword>
<protein>
    <recommendedName>
        <fullName evidence="1">D-inositol 3-phosphate glycosyltransferase</fullName>
    </recommendedName>
</protein>
<feature type="compositionally biased region" description="Basic and acidic residues" evidence="2">
    <location>
        <begin position="1099"/>
        <end position="1108"/>
    </location>
</feature>
<dbReference type="InterPro" id="IPR050194">
    <property type="entry name" value="Glycosyltransferase_grp1"/>
</dbReference>
<dbReference type="PANTHER" id="PTHR45947">
    <property type="entry name" value="SULFOQUINOVOSYL TRANSFERASE SQD2"/>
    <property type="match status" value="1"/>
</dbReference>
<dbReference type="SUPFAM" id="SSF53756">
    <property type="entry name" value="UDP-Glycosyltransferase/glycogen phosphorylase"/>
    <property type="match status" value="1"/>
</dbReference>
<dbReference type="PANTHER" id="PTHR45947:SF3">
    <property type="entry name" value="SULFOQUINOVOSYL TRANSFERASE SQD2"/>
    <property type="match status" value="1"/>
</dbReference>
<dbReference type="Proteomes" id="UP001205867">
    <property type="component" value="Unassembled WGS sequence"/>
</dbReference>
<evidence type="ECO:0000313" key="4">
    <source>
        <dbReference type="EMBL" id="MCV7629297.1"/>
    </source>
</evidence>
<dbReference type="EMBL" id="JALXKZ020000018">
    <property type="protein sequence ID" value="MCV7629297.1"/>
    <property type="molecule type" value="Genomic_DNA"/>
</dbReference>
<dbReference type="RefSeq" id="WP_098471416.1">
    <property type="nucleotide sequence ID" value="NZ_JBIVWB010000001.1"/>
</dbReference>
<feature type="region of interest" description="Disordered" evidence="2">
    <location>
        <begin position="1"/>
        <end position="27"/>
    </location>
</feature>
<comment type="caution">
    <text evidence="4">The sequence shown here is derived from an EMBL/GenBank/DDBJ whole genome shotgun (WGS) entry which is preliminary data.</text>
</comment>
<dbReference type="Pfam" id="PF13692">
    <property type="entry name" value="Glyco_trans_1_4"/>
    <property type="match status" value="1"/>
</dbReference>
<sequence>MSRSAPEPVVPEEMTARRRPGPSVPVRRRAGRAGRLVVACILDEFSHTAFESEADLVPLSMEFWRAELTAARPDLLFVESAWRGHRQAWWNTVHRLGPELRGILEWCRDRGVPTAFWNKEDPVHFNTFLTTAGQFDAVFTTDLDCVPRYKRELGHDNVHFLPFAAQPAESNPAEVFDRVDGCAFAGAYYARYPERLADLRELSAELSSEGRRFDVYDRNLGRPPSGYTFPEEYDRFIVGGALTPDLLDVPYKGYTVNLNLNSVKQSQSMFARRVFELLASNTLVVSNFSRGLRLMFGDLVISTDSGPELRRRVEALEAEPNGVERLRAMALRKVLREHTYAERLEFVASRSGVAMPAAAVERPLLVLPASAGHDPSAVRALVTDWRAQSWTDWVLAVVAADEADLGESVADPRVVTVDGPDALDALARARGCTSVGTLDPGDWYGPHYLEDLVLALRWADVEAAGHDEHIAVVDGVVQRRRAGTAWTLSEDLRPARSLVRLSGDVTAAPGDVTRLLAQDVVPGLAVGPVEYVAGGADSPTLLREQAATLELDPGLSLAAIRAHADALEIDEPDEEPDVLDLGRILEGMATFDQLSVLWEEGGARVSSTMETGRHQYWINPLIRPVAEAVRGTEEQLHLDVGVGLDVMLVAFWLNDAGERIGHAMIPARQYTRVRVPAEATGLRWGLRVSGTGSAVIHRVVRGPYVAPPVPMLTGSPDLLVTNIYPSYGNLYRNGFVHARRRSYLQRGHRIEVVVLGAGDQPRFREFEDVDVAMLRPADLAATLASGEVRTLMVHCLLPETWEVLKTAPALPPTTVWTHGFEIQPWWRRRFNYTTAAELEAAQAASEARLAMWREVFQTTGDDVHFVFVSRWFAETVFDDVGVRLPEHRYSVIHNPVDGTVFRYREKTAEDRLRILSIRPYHSRVYANDLAVAAVLDLAAEPWFDELEFTFLGDGPLFEETIAPLRDLPNVTVRRGFLTHAQIAAEHARHGVLLVPSRSDTQGVSRDEAMSSGLVPITSAVAAIPEFVDEEVAFLAPPEDHRALADAVRTLRAEPARYLRMSAAAARRVRRQSGADHVLDAELRLAFRTDGDHSAPSVRPHPEREAHRP</sequence>
<evidence type="ECO:0000256" key="2">
    <source>
        <dbReference type="SAM" id="MobiDB-lite"/>
    </source>
</evidence>
<organism evidence="4 5">
    <name type="scientific">Micrococcus luteus</name>
    <name type="common">Micrococcus lysodeikticus</name>
    <dbReference type="NCBI Taxonomy" id="1270"/>
    <lineage>
        <taxon>Bacteria</taxon>
        <taxon>Bacillati</taxon>
        <taxon>Actinomycetota</taxon>
        <taxon>Actinomycetes</taxon>
        <taxon>Micrococcales</taxon>
        <taxon>Micrococcaceae</taxon>
        <taxon>Micrococcus</taxon>
    </lineage>
</organism>
<dbReference type="GO" id="GO:0016757">
    <property type="term" value="F:glycosyltransferase activity"/>
    <property type="evidence" value="ECO:0007669"/>
    <property type="project" value="UniProtKB-KW"/>
</dbReference>
<evidence type="ECO:0000256" key="1">
    <source>
        <dbReference type="ARBA" id="ARBA00021292"/>
    </source>
</evidence>